<dbReference type="GO" id="GO:0030194">
    <property type="term" value="P:positive regulation of blood coagulation"/>
    <property type="evidence" value="ECO:0007669"/>
    <property type="project" value="TreeGrafter"/>
</dbReference>
<feature type="disulfide bond" evidence="16">
    <location>
        <begin position="95"/>
        <end position="174"/>
    </location>
</feature>
<comment type="subcellular location">
    <subcellularLocation>
        <location evidence="1">Cell membrane</location>
        <topology evidence="1">Multi-pass membrane protein</topology>
    </subcellularLocation>
</comment>
<gene>
    <name evidence="20" type="ORF">GDO78_020839</name>
</gene>
<dbReference type="PANTHER" id="PTHR24232">
    <property type="entry name" value="G-PROTEIN COUPLED RECEPTOR"/>
    <property type="match status" value="1"/>
</dbReference>
<organism evidence="20 21">
    <name type="scientific">Eleutherodactylus coqui</name>
    <name type="common">Puerto Rican coqui</name>
    <dbReference type="NCBI Taxonomy" id="57060"/>
    <lineage>
        <taxon>Eukaryota</taxon>
        <taxon>Metazoa</taxon>
        <taxon>Chordata</taxon>
        <taxon>Craniata</taxon>
        <taxon>Vertebrata</taxon>
        <taxon>Euteleostomi</taxon>
        <taxon>Amphibia</taxon>
        <taxon>Batrachia</taxon>
        <taxon>Anura</taxon>
        <taxon>Neobatrachia</taxon>
        <taxon>Hyloidea</taxon>
        <taxon>Eleutherodactylidae</taxon>
        <taxon>Eleutherodactylinae</taxon>
        <taxon>Eleutherodactylus</taxon>
        <taxon>Eleutherodactylus</taxon>
    </lineage>
</organism>
<feature type="transmembrane region" description="Helical" evidence="18">
    <location>
        <begin position="187"/>
        <end position="211"/>
    </location>
</feature>
<keyword evidence="13" id="KW-0325">Glycoprotein</keyword>
<dbReference type="FunFam" id="1.20.1070.10:FF:000040">
    <property type="entry name" value="Coagulation factor 2 (thrombin) receptor"/>
    <property type="match status" value="1"/>
</dbReference>
<dbReference type="Proteomes" id="UP000770717">
    <property type="component" value="Unassembled WGS sequence"/>
</dbReference>
<keyword evidence="6" id="KW-0732">Signal</keyword>
<evidence type="ECO:0000256" key="10">
    <source>
        <dbReference type="ARBA" id="ARBA00023136"/>
    </source>
</evidence>
<dbReference type="GO" id="GO:0007596">
    <property type="term" value="P:blood coagulation"/>
    <property type="evidence" value="ECO:0007669"/>
    <property type="project" value="UniProtKB-KW"/>
</dbReference>
<feature type="transmembrane region" description="Helical" evidence="18">
    <location>
        <begin position="60"/>
        <end position="80"/>
    </location>
</feature>
<keyword evidence="14 17" id="KW-0807">Transducer</keyword>
<dbReference type="EMBL" id="WNTK01005588">
    <property type="protein sequence ID" value="KAG9463895.1"/>
    <property type="molecule type" value="Genomic_DNA"/>
</dbReference>
<reference evidence="20" key="1">
    <citation type="thesis" date="2020" institute="ProQuest LLC" country="789 East Eisenhower Parkway, Ann Arbor, MI, USA">
        <title>Comparative Genomics and Chromosome Evolution.</title>
        <authorList>
            <person name="Mudd A.B."/>
        </authorList>
    </citation>
    <scope>NUCLEOTIDE SEQUENCE</scope>
    <source>
        <strain evidence="20">HN-11 Male</strain>
        <tissue evidence="20">Kidney and liver</tissue>
    </source>
</reference>
<evidence type="ECO:0000256" key="14">
    <source>
        <dbReference type="ARBA" id="ARBA00023224"/>
    </source>
</evidence>
<dbReference type="InterPro" id="IPR017452">
    <property type="entry name" value="GPCR_Rhodpsn_7TM"/>
</dbReference>
<dbReference type="GO" id="GO:0035025">
    <property type="term" value="P:positive regulation of Rho protein signal transduction"/>
    <property type="evidence" value="ECO:0007669"/>
    <property type="project" value="TreeGrafter"/>
</dbReference>
<evidence type="ECO:0000256" key="13">
    <source>
        <dbReference type="ARBA" id="ARBA00023180"/>
    </source>
</evidence>
<evidence type="ECO:0000256" key="11">
    <source>
        <dbReference type="ARBA" id="ARBA00023157"/>
    </source>
</evidence>
<keyword evidence="7 18" id="KW-1133">Transmembrane helix</keyword>
<keyword evidence="8 17" id="KW-0297">G-protein coupled receptor</keyword>
<accession>A0A8J6BHX5</accession>
<evidence type="ECO:0000256" key="7">
    <source>
        <dbReference type="ARBA" id="ARBA00022989"/>
    </source>
</evidence>
<feature type="transmembrane region" description="Helical" evidence="18">
    <location>
        <begin position="100"/>
        <end position="118"/>
    </location>
</feature>
<keyword evidence="12 17" id="KW-0675">Receptor</keyword>
<dbReference type="Gene3D" id="1.20.1070.10">
    <property type="entry name" value="Rhodopsin 7-helix transmembrane proteins"/>
    <property type="match status" value="1"/>
</dbReference>
<name>A0A8J6BHX5_ELECQ</name>
<evidence type="ECO:0000256" key="16">
    <source>
        <dbReference type="PIRSR" id="PIRSR603912-52"/>
    </source>
</evidence>
<dbReference type="PANTHER" id="PTHR24232:SF20">
    <property type="entry name" value="PROTEINASE-ACTIVATED RECEPTOR 1"/>
    <property type="match status" value="1"/>
</dbReference>
<dbReference type="OrthoDB" id="8881832at2759"/>
<evidence type="ECO:0000256" key="2">
    <source>
        <dbReference type="ARBA" id="ARBA00019705"/>
    </source>
</evidence>
<feature type="transmembrane region" description="Helical" evidence="18">
    <location>
        <begin position="269"/>
        <end position="292"/>
    </location>
</feature>
<dbReference type="InterPro" id="IPR000276">
    <property type="entry name" value="GPCR_Rhodpsn"/>
</dbReference>
<keyword evidence="3" id="KW-1003">Cell membrane</keyword>
<dbReference type="PRINTS" id="PR01428">
    <property type="entry name" value="PROTEASEAR"/>
</dbReference>
<evidence type="ECO:0000256" key="15">
    <source>
        <dbReference type="ARBA" id="ARBA00031780"/>
    </source>
</evidence>
<keyword evidence="10 18" id="KW-0472">Membrane</keyword>
<feature type="domain" description="G-protein coupled receptors family 1 profile" evidence="19">
    <location>
        <begin position="39"/>
        <end position="290"/>
    </location>
</feature>
<evidence type="ECO:0000259" key="19">
    <source>
        <dbReference type="PROSITE" id="PS50262"/>
    </source>
</evidence>
<protein>
    <recommendedName>
        <fullName evidence="2">Proteinase-activated receptor 1</fullName>
    </recommendedName>
    <alternativeName>
        <fullName evidence="15">Thrombin receptor</fullName>
    </alternativeName>
</protein>
<evidence type="ECO:0000256" key="6">
    <source>
        <dbReference type="ARBA" id="ARBA00022729"/>
    </source>
</evidence>
<proteinExistence type="inferred from homology"/>
<keyword evidence="5" id="KW-0356">Hemostasis</keyword>
<evidence type="ECO:0000256" key="1">
    <source>
        <dbReference type="ARBA" id="ARBA00004651"/>
    </source>
</evidence>
<sequence length="324" mass="36803">MKGENGNITNVTRDYLSGRWMTRLVPSVYTLVTCVALPLNVMAIIIFVSKIKVRKPAVVYMLNLATADVLFVGLLPFIIMYRFSGNDWLIGEVMCRIVTAAFYCNMYCSILLMTSISVDRFLAVVYPIQSLYWRTRTRAWVACIFIWIVSISGTVPLLATKQTYVISALNTTTCYDVLSEKLLNSFYLYYFTTYISLFFFLPLIITTFCYIGIIRELSSSVIDSTLSRSRAVVLTVTVLCVFVLCFGPTNIIFLTHFLGYYKGTSEVLYFAYLICACISSISCCLDPLIYYYGSLKCQRYLHSLLCCKTDYDSEGQITFSSKST</sequence>
<evidence type="ECO:0000256" key="17">
    <source>
        <dbReference type="RuleBase" id="RU000688"/>
    </source>
</evidence>
<dbReference type="AlphaFoldDB" id="A0A8J6BHX5"/>
<evidence type="ECO:0000256" key="12">
    <source>
        <dbReference type="ARBA" id="ARBA00023170"/>
    </source>
</evidence>
<dbReference type="InterPro" id="IPR000935">
    <property type="entry name" value="Thrmbn_rcpt"/>
</dbReference>
<evidence type="ECO:0000256" key="5">
    <source>
        <dbReference type="ARBA" id="ARBA00022696"/>
    </source>
</evidence>
<dbReference type="GO" id="GO:0007200">
    <property type="term" value="P:phospholipase C-activating G protein-coupled receptor signaling pathway"/>
    <property type="evidence" value="ECO:0007669"/>
    <property type="project" value="TreeGrafter"/>
</dbReference>
<dbReference type="PROSITE" id="PS00237">
    <property type="entry name" value="G_PROTEIN_RECEP_F1_1"/>
    <property type="match status" value="1"/>
</dbReference>
<dbReference type="InterPro" id="IPR003912">
    <property type="entry name" value="Protea_act_rcpt"/>
</dbReference>
<evidence type="ECO:0000256" key="4">
    <source>
        <dbReference type="ARBA" id="ARBA00022692"/>
    </source>
</evidence>
<dbReference type="PRINTS" id="PR00237">
    <property type="entry name" value="GPCRRHODOPSN"/>
</dbReference>
<comment type="caution">
    <text evidence="20">The sequence shown here is derived from an EMBL/GenBank/DDBJ whole genome shotgun (WGS) entry which is preliminary data.</text>
</comment>
<keyword evidence="11 16" id="KW-1015">Disulfide bond</keyword>
<feature type="transmembrane region" description="Helical" evidence="18">
    <location>
        <begin position="28"/>
        <end position="48"/>
    </location>
</feature>
<keyword evidence="9" id="KW-0094">Blood coagulation</keyword>
<evidence type="ECO:0000256" key="8">
    <source>
        <dbReference type="ARBA" id="ARBA00023040"/>
    </source>
</evidence>
<keyword evidence="21" id="KW-1185">Reference proteome</keyword>
<evidence type="ECO:0000256" key="9">
    <source>
        <dbReference type="ARBA" id="ARBA00023084"/>
    </source>
</evidence>
<feature type="transmembrane region" description="Helical" evidence="18">
    <location>
        <begin position="232"/>
        <end position="257"/>
    </location>
</feature>
<dbReference type="Pfam" id="PF00001">
    <property type="entry name" value="7tm_1"/>
    <property type="match status" value="1"/>
</dbReference>
<feature type="transmembrane region" description="Helical" evidence="18">
    <location>
        <begin position="139"/>
        <end position="159"/>
    </location>
</feature>
<evidence type="ECO:0000256" key="18">
    <source>
        <dbReference type="SAM" id="Phobius"/>
    </source>
</evidence>
<evidence type="ECO:0000313" key="21">
    <source>
        <dbReference type="Proteomes" id="UP000770717"/>
    </source>
</evidence>
<dbReference type="PRINTS" id="PR00908">
    <property type="entry name" value="THROMBINR"/>
</dbReference>
<evidence type="ECO:0000313" key="20">
    <source>
        <dbReference type="EMBL" id="KAG9463895.1"/>
    </source>
</evidence>
<dbReference type="GO" id="GO:0005886">
    <property type="term" value="C:plasma membrane"/>
    <property type="evidence" value="ECO:0007669"/>
    <property type="project" value="UniProtKB-SubCell"/>
</dbReference>
<dbReference type="SUPFAM" id="SSF81321">
    <property type="entry name" value="Family A G protein-coupled receptor-like"/>
    <property type="match status" value="1"/>
</dbReference>
<comment type="similarity">
    <text evidence="17">Belongs to the G-protein coupled receptor 1 family.</text>
</comment>
<keyword evidence="4 17" id="KW-0812">Transmembrane</keyword>
<evidence type="ECO:0000256" key="3">
    <source>
        <dbReference type="ARBA" id="ARBA00022475"/>
    </source>
</evidence>
<dbReference type="PROSITE" id="PS50262">
    <property type="entry name" value="G_PROTEIN_RECEP_F1_2"/>
    <property type="match status" value="1"/>
</dbReference>
<dbReference type="GO" id="GO:0015057">
    <property type="term" value="F:thrombin-activated receptor activity"/>
    <property type="evidence" value="ECO:0007669"/>
    <property type="project" value="InterPro"/>
</dbReference>